<keyword evidence="6" id="KW-0443">Lipid metabolism</keyword>
<comment type="similarity">
    <text evidence="2">Belongs to the thiolase-like superfamily. FabH family.</text>
</comment>
<dbReference type="Proteomes" id="UP000317238">
    <property type="component" value="Unassembled WGS sequence"/>
</dbReference>
<evidence type="ECO:0000256" key="5">
    <source>
        <dbReference type="ARBA" id="ARBA00022832"/>
    </source>
</evidence>
<evidence type="ECO:0000259" key="9">
    <source>
        <dbReference type="Pfam" id="PF08545"/>
    </source>
</evidence>
<sequence>MPYAKLGPIAVHLPERVETNDELQQMFPRWDLPLIAEKTGIHQRHIAADGETASDLAVAAAERLFAEQSIDPADVDFLLFCTQTPDYPLPTTSCLLQDRLGLPTKCGALDFNLGCSGYVYGLAMADGLIQSGAARNVLLITAETYSKYIDADDRSLRTIFGDAAAATMVTGAEEKTLWGFKFGSDGSGGDMLLVGDGGARPAEDAIRPRHRKRWKSRLYMDGPSLINFTVEAIPRLCREILEESGLTDADVDRYLMHQATWKMLDQLRQRMQISTERLPIDMADIGNTVSCTLPILIDRQRKKVAPTSASVNMLVGFGVGLSWAGCLWKDDMQG</sequence>
<dbReference type="PANTHER" id="PTHR43091:SF1">
    <property type="entry name" value="BETA-KETOACYL-[ACYL-CARRIER-PROTEIN] SYNTHASE III, CHLOROPLASTIC"/>
    <property type="match status" value="1"/>
</dbReference>
<dbReference type="Pfam" id="PF08541">
    <property type="entry name" value="ACP_syn_III_C"/>
    <property type="match status" value="1"/>
</dbReference>
<comment type="pathway">
    <text evidence="1">Lipid metabolism.</text>
</comment>
<dbReference type="CDD" id="cd00830">
    <property type="entry name" value="KAS_III"/>
    <property type="match status" value="1"/>
</dbReference>
<name>A0A5C5Y5Y2_9PLAN</name>
<accession>A0A5C5Y5Y2</accession>
<evidence type="ECO:0000313" key="11">
    <source>
        <dbReference type="Proteomes" id="UP000317238"/>
    </source>
</evidence>
<dbReference type="PANTHER" id="PTHR43091">
    <property type="entry name" value="3-OXOACYL-[ACYL-CARRIER-PROTEIN] SYNTHASE"/>
    <property type="match status" value="1"/>
</dbReference>
<dbReference type="InterPro" id="IPR013747">
    <property type="entry name" value="ACP_syn_III_C"/>
</dbReference>
<proteinExistence type="inferred from homology"/>
<dbReference type="AlphaFoldDB" id="A0A5C5Y5Y2"/>
<dbReference type="GO" id="GO:0033818">
    <property type="term" value="F:beta-ketoacyl-acyl-carrier-protein synthase III activity"/>
    <property type="evidence" value="ECO:0007669"/>
    <property type="project" value="UniProtKB-EC"/>
</dbReference>
<evidence type="ECO:0000256" key="4">
    <source>
        <dbReference type="ARBA" id="ARBA00022679"/>
    </source>
</evidence>
<dbReference type="InterPro" id="IPR013751">
    <property type="entry name" value="ACP_syn_III_N"/>
</dbReference>
<dbReference type="Gene3D" id="3.40.47.10">
    <property type="match status" value="1"/>
</dbReference>
<evidence type="ECO:0000256" key="6">
    <source>
        <dbReference type="ARBA" id="ARBA00023098"/>
    </source>
</evidence>
<evidence type="ECO:0000256" key="2">
    <source>
        <dbReference type="ARBA" id="ARBA00008642"/>
    </source>
</evidence>
<reference evidence="10 11" key="1">
    <citation type="submission" date="2019-02" db="EMBL/GenBank/DDBJ databases">
        <title>Deep-cultivation of Planctomycetes and their phenomic and genomic characterization uncovers novel biology.</title>
        <authorList>
            <person name="Wiegand S."/>
            <person name="Jogler M."/>
            <person name="Boedeker C."/>
            <person name="Pinto D."/>
            <person name="Vollmers J."/>
            <person name="Rivas-Marin E."/>
            <person name="Kohn T."/>
            <person name="Peeters S.H."/>
            <person name="Heuer A."/>
            <person name="Rast P."/>
            <person name="Oberbeckmann S."/>
            <person name="Bunk B."/>
            <person name="Jeske O."/>
            <person name="Meyerdierks A."/>
            <person name="Storesund J.E."/>
            <person name="Kallscheuer N."/>
            <person name="Luecker S."/>
            <person name="Lage O.M."/>
            <person name="Pohl T."/>
            <person name="Merkel B.J."/>
            <person name="Hornburger P."/>
            <person name="Mueller R.-W."/>
            <person name="Bruemmer F."/>
            <person name="Labrenz M."/>
            <person name="Spormann A.M."/>
            <person name="Op Den Camp H."/>
            <person name="Overmann J."/>
            <person name="Amann R."/>
            <person name="Jetten M.S.M."/>
            <person name="Mascher T."/>
            <person name="Medema M.H."/>
            <person name="Devos D.P."/>
            <person name="Kaster A.-K."/>
            <person name="Ovreas L."/>
            <person name="Rohde M."/>
            <person name="Galperin M.Y."/>
            <person name="Jogler C."/>
        </authorList>
    </citation>
    <scope>NUCLEOTIDE SEQUENCE [LARGE SCALE GENOMIC DNA]</scope>
    <source>
        <strain evidence="10 11">Pan14r</strain>
    </source>
</reference>
<dbReference type="EMBL" id="SJPL01000001">
    <property type="protein sequence ID" value="TWT69635.1"/>
    <property type="molecule type" value="Genomic_DNA"/>
</dbReference>
<dbReference type="GO" id="GO:0006633">
    <property type="term" value="P:fatty acid biosynthetic process"/>
    <property type="evidence" value="ECO:0007669"/>
    <property type="project" value="UniProtKB-KW"/>
</dbReference>
<dbReference type="NCBIfam" id="NF006829">
    <property type="entry name" value="PRK09352.1"/>
    <property type="match status" value="1"/>
</dbReference>
<keyword evidence="5" id="KW-0276">Fatty acid metabolism</keyword>
<organism evidence="10 11">
    <name type="scientific">Crateriforma conspicua</name>
    <dbReference type="NCBI Taxonomy" id="2527996"/>
    <lineage>
        <taxon>Bacteria</taxon>
        <taxon>Pseudomonadati</taxon>
        <taxon>Planctomycetota</taxon>
        <taxon>Planctomycetia</taxon>
        <taxon>Planctomycetales</taxon>
        <taxon>Planctomycetaceae</taxon>
        <taxon>Crateriforma</taxon>
    </lineage>
</organism>
<evidence type="ECO:0000259" key="8">
    <source>
        <dbReference type="Pfam" id="PF08541"/>
    </source>
</evidence>
<dbReference type="OrthoDB" id="9815506at2"/>
<evidence type="ECO:0000256" key="7">
    <source>
        <dbReference type="ARBA" id="ARBA00023160"/>
    </source>
</evidence>
<comment type="caution">
    <text evidence="10">The sequence shown here is derived from an EMBL/GenBank/DDBJ whole genome shotgun (WGS) entry which is preliminary data.</text>
</comment>
<keyword evidence="4 10" id="KW-0808">Transferase</keyword>
<dbReference type="EC" id="2.3.1.180" evidence="10"/>
<feature type="domain" description="Beta-ketoacyl-[acyl-carrier-protein] synthase III C-terminal" evidence="8">
    <location>
        <begin position="241"/>
        <end position="329"/>
    </location>
</feature>
<dbReference type="SUPFAM" id="SSF53901">
    <property type="entry name" value="Thiolase-like"/>
    <property type="match status" value="1"/>
</dbReference>
<keyword evidence="11" id="KW-1185">Reference proteome</keyword>
<dbReference type="Pfam" id="PF08545">
    <property type="entry name" value="ACP_syn_III"/>
    <property type="match status" value="1"/>
</dbReference>
<dbReference type="GO" id="GO:0004315">
    <property type="term" value="F:3-oxoacyl-[acyl-carrier-protein] synthase activity"/>
    <property type="evidence" value="ECO:0007669"/>
    <property type="project" value="InterPro"/>
</dbReference>
<feature type="domain" description="Beta-ketoacyl-[acyl-carrier-protein] synthase III N-terminal" evidence="9">
    <location>
        <begin position="109"/>
        <end position="186"/>
    </location>
</feature>
<dbReference type="InterPro" id="IPR016039">
    <property type="entry name" value="Thiolase-like"/>
</dbReference>
<evidence type="ECO:0000256" key="1">
    <source>
        <dbReference type="ARBA" id="ARBA00005189"/>
    </source>
</evidence>
<protein>
    <submittedName>
        <fullName evidence="10">3-oxoacyl-[acyl-carrier-protein] synthase 3</fullName>
        <ecNumber evidence="10">2.3.1.180</ecNumber>
    </submittedName>
</protein>
<keyword evidence="3" id="KW-0444">Lipid biosynthesis</keyword>
<dbReference type="RefSeq" id="WP_145299720.1">
    <property type="nucleotide sequence ID" value="NZ_CP036319.1"/>
</dbReference>
<keyword evidence="10" id="KW-0012">Acyltransferase</keyword>
<keyword evidence="7" id="KW-0275">Fatty acid biosynthesis</keyword>
<evidence type="ECO:0000256" key="3">
    <source>
        <dbReference type="ARBA" id="ARBA00022516"/>
    </source>
</evidence>
<evidence type="ECO:0000313" key="10">
    <source>
        <dbReference type="EMBL" id="TWT69635.1"/>
    </source>
</evidence>
<gene>
    <name evidence="10" type="primary">fabH_3</name>
    <name evidence="10" type="ORF">Pan14r_19240</name>
</gene>